<keyword evidence="2" id="KW-1185">Reference proteome</keyword>
<accession>A0ACC1X6D8</accession>
<evidence type="ECO:0000313" key="2">
    <source>
        <dbReference type="Proteomes" id="UP001164539"/>
    </source>
</evidence>
<reference evidence="1 2" key="1">
    <citation type="journal article" date="2023" name="Science">
        <title>Complex scaffold remodeling in plant triterpene biosynthesis.</title>
        <authorList>
            <person name="De La Pena R."/>
            <person name="Hodgson H."/>
            <person name="Liu J.C."/>
            <person name="Stephenson M.J."/>
            <person name="Martin A.C."/>
            <person name="Owen C."/>
            <person name="Harkess A."/>
            <person name="Leebens-Mack J."/>
            <person name="Jimenez L.E."/>
            <person name="Osbourn A."/>
            <person name="Sattely E.S."/>
        </authorList>
    </citation>
    <scope>NUCLEOTIDE SEQUENCE [LARGE SCALE GENOMIC DNA]</scope>
    <source>
        <strain evidence="2">cv. JPN11</strain>
        <tissue evidence="1">Leaf</tissue>
    </source>
</reference>
<dbReference type="EMBL" id="CM051404">
    <property type="protein sequence ID" value="KAJ4707016.1"/>
    <property type="molecule type" value="Genomic_DNA"/>
</dbReference>
<proteinExistence type="predicted"/>
<gene>
    <name evidence="1" type="ORF">OWV82_020592</name>
</gene>
<evidence type="ECO:0000313" key="1">
    <source>
        <dbReference type="EMBL" id="KAJ4707016.1"/>
    </source>
</evidence>
<sequence>MANEETYISPESYPMVGGDGPHSYVKNSTFQRGFVEATRRMVLAAIAEKLDLKSLGIYSASTFQIADLGCSVGPNTFIAVQNIIEAVEHKYMEAENQNHSTLEFQVFFNDHSNNDFNTLFQTFPPDTKYFAAGVPGSFHNRLFPKSSLHIVHSSNALHWLSRVPEEITHSKSPAWNKGSIHCTGFVKDVAKAYSAQFSNDLESFLNARAEEIVPGGLMLILLANIPDGIPMSRTPEGIHYNFLCSCLYDLAKMGLVSEERVDSFNLPVYHPSLGEFERLIKRNPNFSIERKDMFTHPLMHKVYCAKFWAGLFRAATEGLFEQHFGSQQVVDQIFKYYSRKLEQNISFIMEGKTHDRIQLCIILKRK</sequence>
<protein>
    <submittedName>
        <fullName evidence="1">S-adenosylmethionine-dependent methyltransferase</fullName>
    </submittedName>
</protein>
<dbReference type="Proteomes" id="UP001164539">
    <property type="component" value="Chromosome 11"/>
</dbReference>
<comment type="caution">
    <text evidence="1">The sequence shown here is derived from an EMBL/GenBank/DDBJ whole genome shotgun (WGS) entry which is preliminary data.</text>
</comment>
<keyword evidence="1" id="KW-0489">Methyltransferase</keyword>
<keyword evidence="1" id="KW-0808">Transferase</keyword>
<organism evidence="1 2">
    <name type="scientific">Melia azedarach</name>
    <name type="common">Chinaberry tree</name>
    <dbReference type="NCBI Taxonomy" id="155640"/>
    <lineage>
        <taxon>Eukaryota</taxon>
        <taxon>Viridiplantae</taxon>
        <taxon>Streptophyta</taxon>
        <taxon>Embryophyta</taxon>
        <taxon>Tracheophyta</taxon>
        <taxon>Spermatophyta</taxon>
        <taxon>Magnoliopsida</taxon>
        <taxon>eudicotyledons</taxon>
        <taxon>Gunneridae</taxon>
        <taxon>Pentapetalae</taxon>
        <taxon>rosids</taxon>
        <taxon>malvids</taxon>
        <taxon>Sapindales</taxon>
        <taxon>Meliaceae</taxon>
        <taxon>Melia</taxon>
    </lineage>
</organism>
<name>A0ACC1X6D8_MELAZ</name>